<sequence length="336" mass="38571">MKKGILIIFFLIAIALLYSCNNEDTSDISFTIQEETHKDENILIQPTDLEELGFKPHYKIQIEVEDEFSSSVNLLGEELEYLRPVEHTATFDLIVDIDSPVNKNFRLMIWDSDRFLPIQVNDEEDDTKIYYDIDLPSGNHSISLTNLIEFEENFDFKEIAFIFLDKDAPVDTNLRYSPIRMHISNSDNLSLVETDNKDTYEEDSSLLEPSDLTSERAALELAILDHNKKKLNTIGITDQSHYISIEQVNTDVMEKVVFFNIEGEVYEEFTTKHPIGKKAIIPIPDEIIDNIGETDYYVLIDHNFGKSGLKKIKNIMQGSAEPFANYSYIYKIGAAD</sequence>
<accession>A0A941CU81</accession>
<evidence type="ECO:0000313" key="1">
    <source>
        <dbReference type="EMBL" id="MBR7553917.1"/>
    </source>
</evidence>
<evidence type="ECO:0000313" key="2">
    <source>
        <dbReference type="Proteomes" id="UP000675431"/>
    </source>
</evidence>
<comment type="caution">
    <text evidence="1">The sequence shown here is derived from an EMBL/GenBank/DDBJ whole genome shotgun (WGS) entry which is preliminary data.</text>
</comment>
<organism evidence="1 2">
    <name type="scientific">Allobacillus saliphilus</name>
    <dbReference type="NCBI Taxonomy" id="2912308"/>
    <lineage>
        <taxon>Bacteria</taxon>
        <taxon>Bacillati</taxon>
        <taxon>Bacillota</taxon>
        <taxon>Bacilli</taxon>
        <taxon>Bacillales</taxon>
        <taxon>Bacillaceae</taxon>
        <taxon>Allobacillus</taxon>
    </lineage>
</organism>
<dbReference type="Proteomes" id="UP000675431">
    <property type="component" value="Unassembled WGS sequence"/>
</dbReference>
<proteinExistence type="predicted"/>
<reference evidence="1 2" key="1">
    <citation type="submission" date="2021-04" db="EMBL/GenBank/DDBJ databases">
        <title>Allobacillus sp. nov. SKP8-2 isolated from shrimp paste.</title>
        <authorList>
            <person name="Tanasupawat S."/>
            <person name="Yiamsombat S."/>
            <person name="Kanchanasin P."/>
            <person name="Kuncharoen N."/>
        </authorList>
    </citation>
    <scope>NUCLEOTIDE SEQUENCE [LARGE SCALE GENOMIC DNA]</scope>
    <source>
        <strain evidence="1 2">SKP8-2</strain>
    </source>
</reference>
<dbReference type="EMBL" id="JAGSIE010000020">
    <property type="protein sequence ID" value="MBR7553917.1"/>
    <property type="molecule type" value="Genomic_DNA"/>
</dbReference>
<keyword evidence="2" id="KW-1185">Reference proteome</keyword>
<dbReference type="AlphaFoldDB" id="A0A941CU81"/>
<protein>
    <submittedName>
        <fullName evidence="1">Uncharacterized protein</fullName>
    </submittedName>
</protein>
<name>A0A941CU81_9BACI</name>
<dbReference type="RefSeq" id="WP_212369715.1">
    <property type="nucleotide sequence ID" value="NZ_JAGSIE010000020.1"/>
</dbReference>
<gene>
    <name evidence="1" type="ORF">KC820_07095</name>
</gene>
<dbReference type="PROSITE" id="PS51257">
    <property type="entry name" value="PROKAR_LIPOPROTEIN"/>
    <property type="match status" value="1"/>
</dbReference>